<keyword evidence="2" id="KW-0472">Membrane</keyword>
<accession>A0ABW7YK32</accession>
<evidence type="ECO:0000313" key="3">
    <source>
        <dbReference type="EMBL" id="MFI6496251.1"/>
    </source>
</evidence>
<evidence type="ECO:0000256" key="1">
    <source>
        <dbReference type="SAM" id="MobiDB-lite"/>
    </source>
</evidence>
<reference evidence="3 4" key="1">
    <citation type="submission" date="2024-10" db="EMBL/GenBank/DDBJ databases">
        <title>The Natural Products Discovery Center: Release of the First 8490 Sequenced Strains for Exploring Actinobacteria Biosynthetic Diversity.</title>
        <authorList>
            <person name="Kalkreuter E."/>
            <person name="Kautsar S.A."/>
            <person name="Yang D."/>
            <person name="Bader C.D."/>
            <person name="Teijaro C.N."/>
            <person name="Fluegel L."/>
            <person name="Davis C.M."/>
            <person name="Simpson J.R."/>
            <person name="Lauterbach L."/>
            <person name="Steele A.D."/>
            <person name="Gui C."/>
            <person name="Meng S."/>
            <person name="Li G."/>
            <person name="Viehrig K."/>
            <person name="Ye F."/>
            <person name="Su P."/>
            <person name="Kiefer A.F."/>
            <person name="Nichols A."/>
            <person name="Cepeda A.J."/>
            <person name="Yan W."/>
            <person name="Fan B."/>
            <person name="Jiang Y."/>
            <person name="Adhikari A."/>
            <person name="Zheng C.-J."/>
            <person name="Schuster L."/>
            <person name="Cowan T.M."/>
            <person name="Smanski M.J."/>
            <person name="Chevrette M.G."/>
            <person name="De Carvalho L.P.S."/>
            <person name="Shen B."/>
        </authorList>
    </citation>
    <scope>NUCLEOTIDE SEQUENCE [LARGE SCALE GENOMIC DNA]</scope>
    <source>
        <strain evidence="3 4">NPDC050545</strain>
    </source>
</reference>
<dbReference type="EMBL" id="JBITGY010000001">
    <property type="protein sequence ID" value="MFI6496251.1"/>
    <property type="molecule type" value="Genomic_DNA"/>
</dbReference>
<proteinExistence type="predicted"/>
<organism evidence="3 4">
    <name type="scientific">Nonomuraea typhae</name>
    <dbReference type="NCBI Taxonomy" id="2603600"/>
    <lineage>
        <taxon>Bacteria</taxon>
        <taxon>Bacillati</taxon>
        <taxon>Actinomycetota</taxon>
        <taxon>Actinomycetes</taxon>
        <taxon>Streptosporangiales</taxon>
        <taxon>Streptosporangiaceae</taxon>
        <taxon>Nonomuraea</taxon>
    </lineage>
</organism>
<comment type="caution">
    <text evidence="3">The sequence shown here is derived from an EMBL/GenBank/DDBJ whole genome shotgun (WGS) entry which is preliminary data.</text>
</comment>
<name>A0ABW7YK32_9ACTN</name>
<keyword evidence="4" id="KW-1185">Reference proteome</keyword>
<evidence type="ECO:0008006" key="5">
    <source>
        <dbReference type="Google" id="ProtNLM"/>
    </source>
</evidence>
<evidence type="ECO:0000313" key="4">
    <source>
        <dbReference type="Proteomes" id="UP001612741"/>
    </source>
</evidence>
<feature type="region of interest" description="Disordered" evidence="1">
    <location>
        <begin position="21"/>
        <end position="40"/>
    </location>
</feature>
<keyword evidence="2" id="KW-0812">Transmembrane</keyword>
<dbReference type="RefSeq" id="WP_397078254.1">
    <property type="nucleotide sequence ID" value="NZ_JBITGY010000001.1"/>
</dbReference>
<keyword evidence="2" id="KW-1133">Transmembrane helix</keyword>
<feature type="transmembrane region" description="Helical" evidence="2">
    <location>
        <begin position="292"/>
        <end position="325"/>
    </location>
</feature>
<gene>
    <name evidence="3" type="ORF">ACIBG2_02650</name>
</gene>
<evidence type="ECO:0000256" key="2">
    <source>
        <dbReference type="SAM" id="Phobius"/>
    </source>
</evidence>
<sequence length="350" mass="36117">MGSRQHLDDLARSARSLQDTVSELHTALTEGDEQGAGYARDHLAEQARRALGETGERGFEPGADAAGAGDVLAVAARDLALSEALFRAAEGEGGRPPDLERLRAAEDTLAGLAAALEGPVRRGFEPAAAASPDLPTAVANLRHEGAACLELICERSGGAVTGALVKLPVVGTLAAGADELLSSLGLATPAEQLTKWGVRLLEKALTLLYRLIPSDLLDRLRAAVTRLADGLTRDRTPGGLLMDAVLGADGLRRTLGARLDREALDRAKLDAARAELGGLGERFGQRMDLLSFTIAVSAGLVSTLVTPLAAGGVAALLLAVVVVLAADYADAWALPAAVRGVRTVVEEATA</sequence>
<protein>
    <recommendedName>
        <fullName evidence="5">ABC transporter</fullName>
    </recommendedName>
</protein>
<dbReference type="Proteomes" id="UP001612741">
    <property type="component" value="Unassembled WGS sequence"/>
</dbReference>